<evidence type="ECO:0000256" key="2">
    <source>
        <dbReference type="SAM" id="SignalP"/>
    </source>
</evidence>
<name>A0A6B3VTT8_9BACI</name>
<dbReference type="SUPFAM" id="SSF51261">
    <property type="entry name" value="Duplicated hybrid motif"/>
    <property type="match status" value="1"/>
</dbReference>
<organism evidence="5 6">
    <name type="scientific">Bacillus aquiflavi</name>
    <dbReference type="NCBI Taxonomy" id="2672567"/>
    <lineage>
        <taxon>Bacteria</taxon>
        <taxon>Bacillati</taxon>
        <taxon>Bacillota</taxon>
        <taxon>Bacilli</taxon>
        <taxon>Bacillales</taxon>
        <taxon>Bacillaceae</taxon>
        <taxon>Bacillus</taxon>
    </lineage>
</organism>
<dbReference type="Proteomes" id="UP000570010">
    <property type="component" value="Unassembled WGS sequence"/>
</dbReference>
<dbReference type="Pfam" id="PF01551">
    <property type="entry name" value="Peptidase_M23"/>
    <property type="match status" value="1"/>
</dbReference>
<sequence>MRFLLPVILFFSFIFQSLLVHAEETADIYSERMNLYKKVETVTNIPWYYLAAIDQYERNIREVRKDLPKAEGLIGIYFREEEWAGILNPNPHDDNPVSIQFFNGIGFDGNGDGKAKLTDDEDVLHAFANYILQYGVDHDNIKIALWNYYRRDNTVGIIIGKAMIYKKFGRIDLDEYVFPLPLHSNYSYKNTWGHARGWGGRRIHEGTDIFASYGVPVRSTCYGIIEMKGWNKYGGWRIGIRDINNTYHYFAHLSGFAKDLKVGQIVEPGTLIGGVGSSGYGPPGTSGKFPPHLHYGMYKDNGYTEWSYDPYARLKLWERQERLKKK</sequence>
<evidence type="ECO:0000256" key="1">
    <source>
        <dbReference type="ARBA" id="ARBA00022729"/>
    </source>
</evidence>
<reference evidence="4 7" key="2">
    <citation type="submission" date="2020-07" db="EMBL/GenBank/DDBJ databases">
        <authorList>
            <person name="Feng H."/>
        </authorList>
    </citation>
    <scope>NUCLEOTIDE SEQUENCE [LARGE SCALE GENOMIC DNA]</scope>
    <source>
        <strain evidence="7">s-12</strain>
        <strain evidence="4">S-12</strain>
    </source>
</reference>
<reference evidence="5 6" key="1">
    <citation type="submission" date="2020-02" db="EMBL/GenBank/DDBJ databases">
        <title>Bacillus aquiflavi sp. nov., isolated from yellow water of strong flavor Chinese baijiu in Yibin region of China.</title>
        <authorList>
            <person name="Xie J."/>
        </authorList>
    </citation>
    <scope>NUCLEOTIDE SEQUENCE [LARGE SCALE GENOMIC DNA]</scope>
    <source>
        <strain evidence="5 6">3H-10</strain>
    </source>
</reference>
<evidence type="ECO:0000313" key="6">
    <source>
        <dbReference type="Proteomes" id="UP000472971"/>
    </source>
</evidence>
<protein>
    <submittedName>
        <fullName evidence="5">M23 family metallopeptidase</fullName>
    </submittedName>
</protein>
<dbReference type="CDD" id="cd12797">
    <property type="entry name" value="M23_peptidase"/>
    <property type="match status" value="1"/>
</dbReference>
<evidence type="ECO:0000313" key="5">
    <source>
        <dbReference type="EMBL" id="NEY80372.1"/>
    </source>
</evidence>
<dbReference type="EMBL" id="JACEIO010000003">
    <property type="protein sequence ID" value="MBA4535998.1"/>
    <property type="molecule type" value="Genomic_DNA"/>
</dbReference>
<evidence type="ECO:0000313" key="4">
    <source>
        <dbReference type="EMBL" id="MBA4535998.1"/>
    </source>
</evidence>
<dbReference type="PANTHER" id="PTHR21666">
    <property type="entry name" value="PEPTIDASE-RELATED"/>
    <property type="match status" value="1"/>
</dbReference>
<feature type="chain" id="PRO_5033533085" evidence="2">
    <location>
        <begin position="23"/>
        <end position="326"/>
    </location>
</feature>
<dbReference type="InterPro" id="IPR016047">
    <property type="entry name" value="M23ase_b-sheet_dom"/>
</dbReference>
<dbReference type="PANTHER" id="PTHR21666:SF289">
    <property type="entry name" value="L-ALA--D-GLU ENDOPEPTIDASE"/>
    <property type="match status" value="1"/>
</dbReference>
<comment type="caution">
    <text evidence="5">The sequence shown here is derived from an EMBL/GenBank/DDBJ whole genome shotgun (WGS) entry which is preliminary data.</text>
</comment>
<evidence type="ECO:0000313" key="7">
    <source>
        <dbReference type="Proteomes" id="UP000570010"/>
    </source>
</evidence>
<dbReference type="GO" id="GO:0004222">
    <property type="term" value="F:metalloendopeptidase activity"/>
    <property type="evidence" value="ECO:0007669"/>
    <property type="project" value="TreeGrafter"/>
</dbReference>
<feature type="domain" description="M23ase beta-sheet core" evidence="3">
    <location>
        <begin position="203"/>
        <end position="301"/>
    </location>
</feature>
<keyword evidence="1 2" id="KW-0732">Signal</keyword>
<accession>A0A6B3VTT8</accession>
<dbReference type="InterPro" id="IPR050570">
    <property type="entry name" value="Cell_wall_metabolism_enzyme"/>
</dbReference>
<feature type="signal peptide" evidence="2">
    <location>
        <begin position="1"/>
        <end position="22"/>
    </location>
</feature>
<dbReference type="RefSeq" id="WP_163239696.1">
    <property type="nucleotide sequence ID" value="NZ_JAAIWN010000003.1"/>
</dbReference>
<dbReference type="Proteomes" id="UP000472971">
    <property type="component" value="Unassembled WGS sequence"/>
</dbReference>
<evidence type="ECO:0000259" key="3">
    <source>
        <dbReference type="Pfam" id="PF01551"/>
    </source>
</evidence>
<proteinExistence type="predicted"/>
<gene>
    <name evidence="5" type="ORF">G4D64_02295</name>
    <name evidence="4" type="ORF">H1Z61_02300</name>
</gene>
<dbReference type="Gene3D" id="2.70.70.10">
    <property type="entry name" value="Glucose Permease (Domain IIA)"/>
    <property type="match status" value="1"/>
</dbReference>
<dbReference type="InterPro" id="IPR011055">
    <property type="entry name" value="Dup_hybrid_motif"/>
</dbReference>
<dbReference type="EMBL" id="JAAIWN010000003">
    <property type="protein sequence ID" value="NEY80372.1"/>
    <property type="molecule type" value="Genomic_DNA"/>
</dbReference>
<keyword evidence="6" id="KW-1185">Reference proteome</keyword>
<dbReference type="AlphaFoldDB" id="A0A6B3VTT8"/>